<keyword evidence="9" id="KW-0012">Acyltransferase</keyword>
<keyword evidence="7" id="KW-0496">Mitochondrion</keyword>
<reference evidence="15" key="1">
    <citation type="journal article" date="2019" name="bioRxiv">
        <title>The Genome of the Zebra Mussel, Dreissena polymorpha: A Resource for Invasive Species Research.</title>
        <authorList>
            <person name="McCartney M.A."/>
            <person name="Auch B."/>
            <person name="Kono T."/>
            <person name="Mallez S."/>
            <person name="Zhang Y."/>
            <person name="Obille A."/>
            <person name="Becker A."/>
            <person name="Abrahante J.E."/>
            <person name="Garbe J."/>
            <person name="Badalamenti J.P."/>
            <person name="Herman A."/>
            <person name="Mangelson H."/>
            <person name="Liachko I."/>
            <person name="Sullivan S."/>
            <person name="Sone E.D."/>
            <person name="Koren S."/>
            <person name="Silverstein K.A.T."/>
            <person name="Beckman K.B."/>
            <person name="Gohl D.M."/>
        </authorList>
    </citation>
    <scope>NUCLEOTIDE SEQUENCE</scope>
    <source>
        <strain evidence="15">Duluth1</strain>
        <tissue evidence="15">Whole animal</tissue>
    </source>
</reference>
<evidence type="ECO:0000256" key="8">
    <source>
        <dbReference type="ARBA" id="ARBA00023136"/>
    </source>
</evidence>
<dbReference type="GO" id="GO:0047184">
    <property type="term" value="F:1-acylglycerophosphocholine O-acyltransferase activity"/>
    <property type="evidence" value="ECO:0007669"/>
    <property type="project" value="TreeGrafter"/>
</dbReference>
<evidence type="ECO:0000256" key="6">
    <source>
        <dbReference type="ARBA" id="ARBA00023098"/>
    </source>
</evidence>
<dbReference type="GO" id="GO:0035965">
    <property type="term" value="P:cardiolipin acyl-chain remodeling"/>
    <property type="evidence" value="ECO:0007669"/>
    <property type="project" value="TreeGrafter"/>
</dbReference>
<evidence type="ECO:0000256" key="12">
    <source>
        <dbReference type="ARBA" id="ARBA00049543"/>
    </source>
</evidence>
<evidence type="ECO:0000256" key="2">
    <source>
        <dbReference type="ARBA" id="ARBA00010524"/>
    </source>
</evidence>
<evidence type="ECO:0000256" key="1">
    <source>
        <dbReference type="ARBA" id="ARBA00004137"/>
    </source>
</evidence>
<sequence length="236" mass="27228">MSKLVGNVLNRTGVHNLGTFHDTMENRNGRGLITVANHTSRLDDPLMFSVLRWNDIKLPRLRWSTAAEDVCFKSRWESAFMALGKVLPVTRGAGVMQRSMDFCVKELMEGKWVHMFPEGKINLEQKPIRLKWGVGRLIVEPSVTPLVLLIHHVGFEKVFPNGGPLFPRLGQKTSIYFSEKLDFTKEVEQMRSLMKTPDEMRKIMTDVIQAEMAVLKLRAEQFHKQYWTTAEEDKNR</sequence>
<evidence type="ECO:0000313" key="15">
    <source>
        <dbReference type="EMBL" id="KAH3820759.1"/>
    </source>
</evidence>
<evidence type="ECO:0000256" key="10">
    <source>
        <dbReference type="ARBA" id="ARBA00024323"/>
    </source>
</evidence>
<keyword evidence="4" id="KW-1000">Mitochondrion outer membrane</keyword>
<evidence type="ECO:0000259" key="14">
    <source>
        <dbReference type="SMART" id="SM00563"/>
    </source>
</evidence>
<evidence type="ECO:0000256" key="5">
    <source>
        <dbReference type="ARBA" id="ARBA00022792"/>
    </source>
</evidence>
<comment type="caution">
    <text evidence="15">The sequence shown here is derived from an EMBL/GenBank/DDBJ whole genome shotgun (WGS) entry which is preliminary data.</text>
</comment>
<evidence type="ECO:0000256" key="9">
    <source>
        <dbReference type="ARBA" id="ARBA00023315"/>
    </source>
</evidence>
<gene>
    <name evidence="15" type="ORF">DPMN_122508</name>
</gene>
<proteinExistence type="inferred from homology"/>
<dbReference type="GO" id="GO:0007007">
    <property type="term" value="P:inner mitochondrial membrane organization"/>
    <property type="evidence" value="ECO:0007669"/>
    <property type="project" value="TreeGrafter"/>
</dbReference>
<keyword evidence="3" id="KW-0808">Transferase</keyword>
<dbReference type="InterPro" id="IPR000872">
    <property type="entry name" value="Tafazzin"/>
</dbReference>
<evidence type="ECO:0000256" key="3">
    <source>
        <dbReference type="ARBA" id="ARBA00022679"/>
    </source>
</evidence>
<dbReference type="GO" id="GO:0005743">
    <property type="term" value="C:mitochondrial inner membrane"/>
    <property type="evidence" value="ECO:0007669"/>
    <property type="project" value="UniProtKB-SubCell"/>
</dbReference>
<comment type="catalytic activity">
    <reaction evidence="11">
        <text>1'-[1,2-diacyl-sn-glycero-3-phospho],3'-[1-acyl-sn-glycero-3-phospho]-glycerol + a 1,2-diacyl-sn-glycero-3-phosphocholine = a cardiolipin + a 1-acyl-sn-glycero-3-phosphocholine</text>
        <dbReference type="Rhea" id="RHEA:33731"/>
        <dbReference type="ChEBI" id="CHEBI:57643"/>
        <dbReference type="ChEBI" id="CHEBI:58168"/>
        <dbReference type="ChEBI" id="CHEBI:62237"/>
        <dbReference type="ChEBI" id="CHEBI:64743"/>
    </reaction>
    <physiologicalReaction direction="left-to-right" evidence="11">
        <dbReference type="Rhea" id="RHEA:33732"/>
    </physiologicalReaction>
    <physiologicalReaction direction="right-to-left" evidence="11">
        <dbReference type="Rhea" id="RHEA:33733"/>
    </physiologicalReaction>
</comment>
<dbReference type="PRINTS" id="PR00979">
    <property type="entry name" value="TAFAZZIN"/>
</dbReference>
<comment type="subcellular location">
    <subcellularLocation>
        <location evidence="1">Mitochondrion inner membrane</location>
        <topology evidence="1">Peripheral membrane protein</topology>
        <orientation evidence="1">Intermembrane side</orientation>
    </subcellularLocation>
    <subcellularLocation>
        <location evidence="10">Mitochondrion outer membrane</location>
        <topology evidence="10">Peripheral membrane protein</topology>
        <orientation evidence="10">Intermembrane side</orientation>
    </subcellularLocation>
</comment>
<feature type="domain" description="Phospholipid/glycerol acyltransferase" evidence="14">
    <location>
        <begin position="32"/>
        <end position="154"/>
    </location>
</feature>
<evidence type="ECO:0000313" key="16">
    <source>
        <dbReference type="Proteomes" id="UP000828390"/>
    </source>
</evidence>
<dbReference type="Proteomes" id="UP000828390">
    <property type="component" value="Unassembled WGS sequence"/>
</dbReference>
<dbReference type="PANTHER" id="PTHR12497">
    <property type="entry name" value="TAZ PROTEIN TAFAZZIN"/>
    <property type="match status" value="1"/>
</dbReference>
<evidence type="ECO:0000256" key="11">
    <source>
        <dbReference type="ARBA" id="ARBA00047906"/>
    </source>
</evidence>
<keyword evidence="6" id="KW-0443">Lipid metabolism</keyword>
<reference evidence="15" key="2">
    <citation type="submission" date="2020-11" db="EMBL/GenBank/DDBJ databases">
        <authorList>
            <person name="McCartney M.A."/>
            <person name="Auch B."/>
            <person name="Kono T."/>
            <person name="Mallez S."/>
            <person name="Becker A."/>
            <person name="Gohl D.M."/>
            <person name="Silverstein K.A.T."/>
            <person name="Koren S."/>
            <person name="Bechman K.B."/>
            <person name="Herman A."/>
            <person name="Abrahante J.E."/>
            <person name="Garbe J."/>
        </authorList>
    </citation>
    <scope>NUCLEOTIDE SEQUENCE</scope>
    <source>
        <strain evidence="15">Duluth1</strain>
        <tissue evidence="15">Whole animal</tissue>
    </source>
</reference>
<dbReference type="Pfam" id="PF01553">
    <property type="entry name" value="Acyltransferase"/>
    <property type="match status" value="1"/>
</dbReference>
<dbReference type="CDD" id="cd07989">
    <property type="entry name" value="LPLAT_AGPAT-like"/>
    <property type="match status" value="1"/>
</dbReference>
<dbReference type="PANTHER" id="PTHR12497:SF0">
    <property type="entry name" value="TAFAZZIN"/>
    <property type="match status" value="1"/>
</dbReference>
<keyword evidence="8" id="KW-0472">Membrane</keyword>
<keyword evidence="16" id="KW-1185">Reference proteome</keyword>
<protein>
    <recommendedName>
        <fullName evidence="13">Tafazzin family protein</fullName>
    </recommendedName>
</protein>
<dbReference type="GO" id="GO:0005741">
    <property type="term" value="C:mitochondrial outer membrane"/>
    <property type="evidence" value="ECO:0007669"/>
    <property type="project" value="UniProtKB-SubCell"/>
</dbReference>
<evidence type="ECO:0000256" key="4">
    <source>
        <dbReference type="ARBA" id="ARBA00022787"/>
    </source>
</evidence>
<comment type="catalytic activity">
    <reaction evidence="12">
        <text>1,2-di-(9Z-octadecenoyl)-sn-glycero-3-phosphocholine + 1-hexadecanoyl-sn-glycero-3-phosphocholine = 1-hexadecanoyl-2-(9Z-octadecenoyl)-sn-glycero-3-phosphocholine + 1-(9Z-octadecenoyl)-sn-glycero-3-phosphocholine</text>
        <dbReference type="Rhea" id="RHEA:43816"/>
        <dbReference type="ChEBI" id="CHEBI:28610"/>
        <dbReference type="ChEBI" id="CHEBI:72998"/>
        <dbReference type="ChEBI" id="CHEBI:73001"/>
        <dbReference type="ChEBI" id="CHEBI:74669"/>
    </reaction>
    <physiologicalReaction direction="left-to-right" evidence="12">
        <dbReference type="Rhea" id="RHEA:43817"/>
    </physiologicalReaction>
    <physiologicalReaction direction="right-to-left" evidence="12">
        <dbReference type="Rhea" id="RHEA:43818"/>
    </physiologicalReaction>
</comment>
<name>A0A9D4JS28_DREPO</name>
<accession>A0A9D4JS28</accession>
<organism evidence="15 16">
    <name type="scientific">Dreissena polymorpha</name>
    <name type="common">Zebra mussel</name>
    <name type="synonym">Mytilus polymorpha</name>
    <dbReference type="NCBI Taxonomy" id="45954"/>
    <lineage>
        <taxon>Eukaryota</taxon>
        <taxon>Metazoa</taxon>
        <taxon>Spiralia</taxon>
        <taxon>Lophotrochozoa</taxon>
        <taxon>Mollusca</taxon>
        <taxon>Bivalvia</taxon>
        <taxon>Autobranchia</taxon>
        <taxon>Heteroconchia</taxon>
        <taxon>Euheterodonta</taxon>
        <taxon>Imparidentia</taxon>
        <taxon>Neoheterodontei</taxon>
        <taxon>Myida</taxon>
        <taxon>Dreissenoidea</taxon>
        <taxon>Dreissenidae</taxon>
        <taxon>Dreissena</taxon>
    </lineage>
</organism>
<dbReference type="SUPFAM" id="SSF69593">
    <property type="entry name" value="Glycerol-3-phosphate (1)-acyltransferase"/>
    <property type="match status" value="1"/>
</dbReference>
<dbReference type="AlphaFoldDB" id="A0A9D4JS28"/>
<dbReference type="SMART" id="SM00563">
    <property type="entry name" value="PlsC"/>
    <property type="match status" value="1"/>
</dbReference>
<evidence type="ECO:0000256" key="13">
    <source>
        <dbReference type="RuleBase" id="RU365062"/>
    </source>
</evidence>
<evidence type="ECO:0000256" key="7">
    <source>
        <dbReference type="ARBA" id="ARBA00023128"/>
    </source>
</evidence>
<dbReference type="InterPro" id="IPR002123">
    <property type="entry name" value="Plipid/glycerol_acylTrfase"/>
</dbReference>
<dbReference type="EMBL" id="JAIWYP010000005">
    <property type="protein sequence ID" value="KAH3820759.1"/>
    <property type="molecule type" value="Genomic_DNA"/>
</dbReference>
<comment type="similarity">
    <text evidence="2 13">Belongs to the taffazin family.</text>
</comment>
<keyword evidence="5" id="KW-0999">Mitochondrion inner membrane</keyword>